<evidence type="ECO:0000256" key="3">
    <source>
        <dbReference type="ARBA" id="ARBA00023015"/>
    </source>
</evidence>
<evidence type="ECO:0000313" key="8">
    <source>
        <dbReference type="Proteomes" id="UP000662111"/>
    </source>
</evidence>
<dbReference type="Pfam" id="PF00155">
    <property type="entry name" value="Aminotran_1_2"/>
    <property type="match status" value="1"/>
</dbReference>
<keyword evidence="4" id="KW-0238">DNA-binding</keyword>
<comment type="caution">
    <text evidence="7">The sequence shown here is derived from an EMBL/GenBank/DDBJ whole genome shotgun (WGS) entry which is preliminary data.</text>
</comment>
<dbReference type="Gene3D" id="3.40.640.10">
    <property type="entry name" value="Type I PLP-dependent aspartate aminotransferase-like (Major domain)"/>
    <property type="match status" value="1"/>
</dbReference>
<dbReference type="PANTHER" id="PTHR46577:SF1">
    <property type="entry name" value="HTH-TYPE TRANSCRIPTIONAL REGULATORY PROTEIN GABR"/>
    <property type="match status" value="1"/>
</dbReference>
<evidence type="ECO:0000256" key="5">
    <source>
        <dbReference type="ARBA" id="ARBA00023163"/>
    </source>
</evidence>
<dbReference type="InterPro" id="IPR015421">
    <property type="entry name" value="PyrdxlP-dep_Trfase_major"/>
</dbReference>
<keyword evidence="3" id="KW-0805">Transcription regulation</keyword>
<keyword evidence="8" id="KW-1185">Reference proteome</keyword>
<accession>A0ABQ2F5G8</accession>
<dbReference type="Proteomes" id="UP000662111">
    <property type="component" value="Unassembled WGS sequence"/>
</dbReference>
<evidence type="ECO:0000256" key="2">
    <source>
        <dbReference type="ARBA" id="ARBA00022898"/>
    </source>
</evidence>
<proteinExistence type="inferred from homology"/>
<protein>
    <submittedName>
        <fullName evidence="7">GntR family transcriptional regulator</fullName>
    </submittedName>
</protein>
<dbReference type="SUPFAM" id="SSF46785">
    <property type="entry name" value="Winged helix' DNA-binding domain"/>
    <property type="match status" value="1"/>
</dbReference>
<dbReference type="InterPro" id="IPR015424">
    <property type="entry name" value="PyrdxlP-dep_Trfase"/>
</dbReference>
<dbReference type="InterPro" id="IPR000524">
    <property type="entry name" value="Tscrpt_reg_HTH_GntR"/>
</dbReference>
<dbReference type="CDD" id="cd00609">
    <property type="entry name" value="AAT_like"/>
    <property type="match status" value="1"/>
</dbReference>
<comment type="similarity">
    <text evidence="1">In the C-terminal section; belongs to the class-I pyridoxal-phosphate-dependent aminotransferase family.</text>
</comment>
<evidence type="ECO:0000256" key="1">
    <source>
        <dbReference type="ARBA" id="ARBA00005384"/>
    </source>
</evidence>
<keyword evidence="2" id="KW-0663">Pyridoxal phosphate</keyword>
<reference evidence="8" key="1">
    <citation type="journal article" date="2019" name="Int. J. Syst. Evol. Microbiol.">
        <title>The Global Catalogue of Microorganisms (GCM) 10K type strain sequencing project: providing services to taxonomists for standard genome sequencing and annotation.</title>
        <authorList>
            <consortium name="The Broad Institute Genomics Platform"/>
            <consortium name="The Broad Institute Genome Sequencing Center for Infectious Disease"/>
            <person name="Wu L."/>
            <person name="Ma J."/>
        </authorList>
    </citation>
    <scope>NUCLEOTIDE SEQUENCE [LARGE SCALE GENOMIC DNA]</scope>
    <source>
        <strain evidence="8">CGMCC 1.5362</strain>
    </source>
</reference>
<dbReference type="PANTHER" id="PTHR46577">
    <property type="entry name" value="HTH-TYPE TRANSCRIPTIONAL REGULATORY PROTEIN GABR"/>
    <property type="match status" value="1"/>
</dbReference>
<dbReference type="EMBL" id="BMLB01000001">
    <property type="protein sequence ID" value="GGK60409.1"/>
    <property type="molecule type" value="Genomic_DNA"/>
</dbReference>
<feature type="domain" description="HTH gntR-type" evidence="6">
    <location>
        <begin position="23"/>
        <end position="91"/>
    </location>
</feature>
<dbReference type="SUPFAM" id="SSF53383">
    <property type="entry name" value="PLP-dependent transferases"/>
    <property type="match status" value="1"/>
</dbReference>
<dbReference type="InterPro" id="IPR036388">
    <property type="entry name" value="WH-like_DNA-bd_sf"/>
</dbReference>
<sequence length="462" mass="51345">MFLYIGPMEHEVPAQWLASSIRDRSAQGIASEVAQLINSGELRPGTRLPSVRDLAAHLRVSPATVSSAWGTLKQFGSVEGRGRAGTTVLGPQTPHPRRYGSEGAFDVTARLELGLSVPDPALLPDVAAYLRPRDVPDLHEYRRIAIHEPLERAAREHWPYPGEAFAALSSGYEGLLMSLRTFVRPGDNVVVEEPSPPRILDSLEHVGCRPVFVGRDDEGIRLDDLEQALARKPTVLVLQPGIHNPDGSAMSAQRADDIADMLRDSDLITVEDDGIGFLSTEPPESLAQRRRDRRHVFVRSFSKSHGPDLRLAIIEGGELEVEQISSYWEFGARWASRLLQDALARMLEDPAAWHTVEAARSEYHQRREAFLDRYALREAVSGRGLLDVWLQVPNERRAVVTLAAHGVPSLGAHLFYASRPPDRIRMSTSRLTEEAWPVLDRVMPAVSMPHLRQPGRLATHQP</sequence>
<dbReference type="PROSITE" id="PS50949">
    <property type="entry name" value="HTH_GNTR"/>
    <property type="match status" value="1"/>
</dbReference>
<evidence type="ECO:0000259" key="6">
    <source>
        <dbReference type="PROSITE" id="PS50949"/>
    </source>
</evidence>
<dbReference type="CDD" id="cd07377">
    <property type="entry name" value="WHTH_GntR"/>
    <property type="match status" value="1"/>
</dbReference>
<organism evidence="7 8">
    <name type="scientific">Ornithinimicrobium pekingense</name>
    <dbReference type="NCBI Taxonomy" id="384677"/>
    <lineage>
        <taxon>Bacteria</taxon>
        <taxon>Bacillati</taxon>
        <taxon>Actinomycetota</taxon>
        <taxon>Actinomycetes</taxon>
        <taxon>Micrococcales</taxon>
        <taxon>Ornithinimicrobiaceae</taxon>
        <taxon>Ornithinimicrobium</taxon>
    </lineage>
</organism>
<keyword evidence="5" id="KW-0804">Transcription</keyword>
<dbReference type="Gene3D" id="1.10.10.10">
    <property type="entry name" value="Winged helix-like DNA-binding domain superfamily/Winged helix DNA-binding domain"/>
    <property type="match status" value="1"/>
</dbReference>
<dbReference type="Pfam" id="PF00392">
    <property type="entry name" value="GntR"/>
    <property type="match status" value="1"/>
</dbReference>
<gene>
    <name evidence="7" type="ORF">GCM10011509_05950</name>
</gene>
<dbReference type="InterPro" id="IPR051446">
    <property type="entry name" value="HTH_trans_reg/aminotransferase"/>
</dbReference>
<dbReference type="SMART" id="SM00345">
    <property type="entry name" value="HTH_GNTR"/>
    <property type="match status" value="1"/>
</dbReference>
<dbReference type="InterPro" id="IPR036390">
    <property type="entry name" value="WH_DNA-bd_sf"/>
</dbReference>
<dbReference type="InterPro" id="IPR004839">
    <property type="entry name" value="Aminotransferase_I/II_large"/>
</dbReference>
<name>A0ABQ2F5G8_9MICO</name>
<evidence type="ECO:0000313" key="7">
    <source>
        <dbReference type="EMBL" id="GGK60409.1"/>
    </source>
</evidence>
<evidence type="ECO:0000256" key="4">
    <source>
        <dbReference type="ARBA" id="ARBA00023125"/>
    </source>
</evidence>